<dbReference type="GO" id="GO:0016567">
    <property type="term" value="P:protein ubiquitination"/>
    <property type="evidence" value="ECO:0007669"/>
    <property type="project" value="InterPro"/>
</dbReference>
<dbReference type="Proteomes" id="UP001054889">
    <property type="component" value="Unassembled WGS sequence"/>
</dbReference>
<accession>A0AAV5D1C2</accession>
<dbReference type="PROSITE" id="PS50144">
    <property type="entry name" value="MATH"/>
    <property type="match status" value="1"/>
</dbReference>
<reference evidence="4" key="2">
    <citation type="submission" date="2021-12" db="EMBL/GenBank/DDBJ databases">
        <title>Resequencing data analysis of finger millet.</title>
        <authorList>
            <person name="Hatakeyama M."/>
            <person name="Aluri S."/>
            <person name="Balachadran M.T."/>
            <person name="Sivarajan S.R."/>
            <person name="Poveda L."/>
            <person name="Shimizu-Inatsugi R."/>
            <person name="Schlapbach R."/>
            <person name="Sreeman S.M."/>
            <person name="Shimizu K.K."/>
        </authorList>
    </citation>
    <scope>NUCLEOTIDE SEQUENCE</scope>
</reference>
<dbReference type="InterPro" id="IPR045005">
    <property type="entry name" value="BPM1-6"/>
</dbReference>
<protein>
    <recommendedName>
        <fullName evidence="6">BTB domain-containing protein</fullName>
    </recommendedName>
</protein>
<feature type="domain" description="BTB" evidence="2">
    <location>
        <begin position="158"/>
        <end position="187"/>
    </location>
</feature>
<proteinExistence type="predicted"/>
<evidence type="ECO:0000259" key="3">
    <source>
        <dbReference type="PROSITE" id="PS50144"/>
    </source>
</evidence>
<evidence type="ECO:0000313" key="5">
    <source>
        <dbReference type="Proteomes" id="UP001054889"/>
    </source>
</evidence>
<dbReference type="EMBL" id="BQKI01000010">
    <property type="protein sequence ID" value="GJN04047.1"/>
    <property type="molecule type" value="Genomic_DNA"/>
</dbReference>
<comment type="pathway">
    <text evidence="1">Protein modification; protein ubiquitination.</text>
</comment>
<evidence type="ECO:0000256" key="1">
    <source>
        <dbReference type="ARBA" id="ARBA00004906"/>
    </source>
</evidence>
<gene>
    <name evidence="4" type="primary">ga21557</name>
    <name evidence="4" type="ORF">PR202_ga21557</name>
</gene>
<keyword evidence="5" id="KW-1185">Reference proteome</keyword>
<evidence type="ECO:0008006" key="6">
    <source>
        <dbReference type="Google" id="ProtNLM"/>
    </source>
</evidence>
<evidence type="ECO:0000259" key="2">
    <source>
        <dbReference type="PROSITE" id="PS50097"/>
    </source>
</evidence>
<reference evidence="4" key="1">
    <citation type="journal article" date="2018" name="DNA Res.">
        <title>Multiple hybrid de novo genome assembly of finger millet, an orphan allotetraploid crop.</title>
        <authorList>
            <person name="Hatakeyama M."/>
            <person name="Aluri S."/>
            <person name="Balachadran M.T."/>
            <person name="Sivarajan S.R."/>
            <person name="Patrignani A."/>
            <person name="Gruter S."/>
            <person name="Poveda L."/>
            <person name="Shimizu-Inatsugi R."/>
            <person name="Baeten J."/>
            <person name="Francoijs K.J."/>
            <person name="Nataraja K.N."/>
            <person name="Reddy Y.A.N."/>
            <person name="Phadnis S."/>
            <person name="Ravikumar R.L."/>
            <person name="Schlapbach R."/>
            <person name="Sreeman S.M."/>
            <person name="Shimizu K.K."/>
        </authorList>
    </citation>
    <scope>NUCLEOTIDE SEQUENCE</scope>
</reference>
<organism evidence="4 5">
    <name type="scientific">Eleusine coracana subsp. coracana</name>
    <dbReference type="NCBI Taxonomy" id="191504"/>
    <lineage>
        <taxon>Eukaryota</taxon>
        <taxon>Viridiplantae</taxon>
        <taxon>Streptophyta</taxon>
        <taxon>Embryophyta</taxon>
        <taxon>Tracheophyta</taxon>
        <taxon>Spermatophyta</taxon>
        <taxon>Magnoliopsida</taxon>
        <taxon>Liliopsida</taxon>
        <taxon>Poales</taxon>
        <taxon>Poaceae</taxon>
        <taxon>PACMAD clade</taxon>
        <taxon>Chloridoideae</taxon>
        <taxon>Cynodonteae</taxon>
        <taxon>Eleusininae</taxon>
        <taxon>Eleusine</taxon>
    </lineage>
</organism>
<dbReference type="Pfam" id="PF00651">
    <property type="entry name" value="BTB"/>
    <property type="match status" value="1"/>
</dbReference>
<dbReference type="AlphaFoldDB" id="A0AAV5D1C2"/>
<feature type="domain" description="MATH" evidence="3">
    <location>
        <begin position="3"/>
        <end position="129"/>
    </location>
</feature>
<dbReference type="CDD" id="cd00121">
    <property type="entry name" value="MATH"/>
    <property type="match status" value="1"/>
</dbReference>
<name>A0AAV5D1C2_ELECO</name>
<dbReference type="PROSITE" id="PS50097">
    <property type="entry name" value="BTB"/>
    <property type="match status" value="1"/>
</dbReference>
<dbReference type="InterPro" id="IPR000210">
    <property type="entry name" value="BTB/POZ_dom"/>
</dbReference>
<dbReference type="PANTHER" id="PTHR26379:SF469">
    <property type="entry name" value="MAB1"/>
    <property type="match status" value="1"/>
</dbReference>
<dbReference type="SUPFAM" id="SSF49599">
    <property type="entry name" value="TRAF domain-like"/>
    <property type="match status" value="1"/>
</dbReference>
<dbReference type="InterPro" id="IPR011333">
    <property type="entry name" value="SKP1/BTB/POZ_sf"/>
</dbReference>
<dbReference type="Gene3D" id="2.60.210.10">
    <property type="entry name" value="Apoptosis, Tumor Necrosis Factor Receptor Associated Protein 2, Chain A"/>
    <property type="match status" value="1"/>
</dbReference>
<evidence type="ECO:0000313" key="4">
    <source>
        <dbReference type="EMBL" id="GJN04047.1"/>
    </source>
</evidence>
<dbReference type="Gene3D" id="3.30.710.10">
    <property type="entry name" value="Potassium Channel Kv1.1, Chain A"/>
    <property type="match status" value="1"/>
</dbReference>
<dbReference type="InterPro" id="IPR002083">
    <property type="entry name" value="MATH/TRAF_dom"/>
</dbReference>
<dbReference type="InterPro" id="IPR008974">
    <property type="entry name" value="TRAF-like"/>
</dbReference>
<comment type="caution">
    <text evidence="4">The sequence shown here is derived from an EMBL/GenBank/DDBJ whole genome shotgun (WGS) entry which is preliminary data.</text>
</comment>
<dbReference type="SUPFAM" id="SSF54695">
    <property type="entry name" value="POZ domain"/>
    <property type="match status" value="1"/>
</dbReference>
<dbReference type="PANTHER" id="PTHR26379">
    <property type="entry name" value="BTB/POZ AND MATH DOMAIN-CONTAINING PROTEIN 1"/>
    <property type="match status" value="1"/>
</dbReference>
<dbReference type="Pfam" id="PF22486">
    <property type="entry name" value="MATH_2"/>
    <property type="match status" value="1"/>
</dbReference>
<sequence>MFDSCFTRYKLNYSEMKNLAIGDVVYSENISAEGHLWRIHCYPCGFRKEDKGEYVSLYLQLVSNSTNVKAIFEAFMMDKKGEPCRHFQARGLHVYNSRTPWGSSHKFVMLMDLECFYVTNGWATIMWGVIVLHDDPLAVPPSDIRSHFGKLLESAEGSEVSFLVDGQTFPAHRAVLAARSPVFKAQLLGSMADAKMSSVTLHYGKTTHCRVNIEHSTKTVFVECQEEGHSTNITHTVK</sequence>